<dbReference type="GO" id="GO:0003700">
    <property type="term" value="F:DNA-binding transcription factor activity"/>
    <property type="evidence" value="ECO:0007669"/>
    <property type="project" value="InterPro"/>
</dbReference>
<dbReference type="Proteomes" id="UP000035065">
    <property type="component" value="Unassembled WGS sequence"/>
</dbReference>
<dbReference type="STRING" id="644548.SCNU_04896"/>
<dbReference type="InterPro" id="IPR036388">
    <property type="entry name" value="WH-like_DNA-bd_sf"/>
</dbReference>
<evidence type="ECO:0000313" key="2">
    <source>
        <dbReference type="EMBL" id="EGD56167.1"/>
    </source>
</evidence>
<dbReference type="SMART" id="SM00347">
    <property type="entry name" value="HTH_MARR"/>
    <property type="match status" value="1"/>
</dbReference>
<dbReference type="SUPFAM" id="SSF46785">
    <property type="entry name" value="Winged helix' DNA-binding domain"/>
    <property type="match status" value="1"/>
</dbReference>
<comment type="caution">
    <text evidence="2">The sequence shown here is derived from an EMBL/GenBank/DDBJ whole genome shotgun (WGS) entry which is preliminary data.</text>
</comment>
<dbReference type="EMBL" id="AEUD01000003">
    <property type="protein sequence ID" value="EGD56167.1"/>
    <property type="molecule type" value="Genomic_DNA"/>
</dbReference>
<gene>
    <name evidence="2" type="ORF">SCNU_04896</name>
</gene>
<dbReference type="Gene3D" id="1.10.10.10">
    <property type="entry name" value="Winged helix-like DNA-binding domain superfamily/Winged helix DNA-binding domain"/>
    <property type="match status" value="1"/>
</dbReference>
<reference evidence="2 3" key="1">
    <citation type="journal article" date="2011" name="J. Bacteriol.">
        <title>Draft Genome Sequence of Gordonia neofelifaecis NRRL B-59395, a Cholesterol-Degrading Actinomycete.</title>
        <authorList>
            <person name="Ge F."/>
            <person name="Li W."/>
            <person name="Chen G."/>
            <person name="Liu Y."/>
            <person name="Zhang G."/>
            <person name="Yong B."/>
            <person name="Wang Q."/>
            <person name="Wang N."/>
            <person name="Huang Z."/>
            <person name="Li W."/>
            <person name="Wang J."/>
            <person name="Wu C."/>
            <person name="Xie Q."/>
            <person name="Liu G."/>
        </authorList>
    </citation>
    <scope>NUCLEOTIDE SEQUENCE [LARGE SCALE GENOMIC DNA]</scope>
    <source>
        <strain evidence="2 3">NRRL B-59395</strain>
    </source>
</reference>
<feature type="domain" description="HTH marR-type" evidence="1">
    <location>
        <begin position="13"/>
        <end position="141"/>
    </location>
</feature>
<dbReference type="PROSITE" id="PS50995">
    <property type="entry name" value="HTH_MARR_2"/>
    <property type="match status" value="1"/>
</dbReference>
<dbReference type="eggNOG" id="COG1846">
    <property type="taxonomic scope" value="Bacteria"/>
</dbReference>
<dbReference type="PANTHER" id="PTHR39515">
    <property type="entry name" value="CONSERVED PROTEIN"/>
    <property type="match status" value="1"/>
</dbReference>
<protein>
    <submittedName>
        <fullName evidence="2">MarR family transcriptional regulator</fullName>
    </submittedName>
</protein>
<accession>F1YG44</accession>
<organism evidence="2 3">
    <name type="scientific">Gordonia neofelifaecis NRRL B-59395</name>
    <dbReference type="NCBI Taxonomy" id="644548"/>
    <lineage>
        <taxon>Bacteria</taxon>
        <taxon>Bacillati</taxon>
        <taxon>Actinomycetota</taxon>
        <taxon>Actinomycetes</taxon>
        <taxon>Mycobacteriales</taxon>
        <taxon>Gordoniaceae</taxon>
        <taxon>Gordonia</taxon>
    </lineage>
</organism>
<evidence type="ECO:0000259" key="1">
    <source>
        <dbReference type="PROSITE" id="PS50995"/>
    </source>
</evidence>
<name>F1YG44_9ACTN</name>
<dbReference type="InterPro" id="IPR036390">
    <property type="entry name" value="WH_DNA-bd_sf"/>
</dbReference>
<dbReference type="Pfam" id="PF01047">
    <property type="entry name" value="MarR"/>
    <property type="match status" value="1"/>
</dbReference>
<sequence length="164" mass="17895">MRQKRAERRLGDGALISRSLVRITRAVRRALGVQPLTSGQASTLWAIAELAPVRPTDLAEKESVTSPSMSKTIACLDRAGLVSRSADPNDGRVSRLDLTAAGRAYVADANSERISLYENALRRLPTAERETVVRAVTLLADTMCDVVADRTRSSTRRPQAIDDH</sequence>
<dbReference type="AlphaFoldDB" id="F1YG44"/>
<dbReference type="PRINTS" id="PR00598">
    <property type="entry name" value="HTHMARR"/>
</dbReference>
<evidence type="ECO:0000313" key="3">
    <source>
        <dbReference type="Proteomes" id="UP000035065"/>
    </source>
</evidence>
<dbReference type="InterPro" id="IPR000835">
    <property type="entry name" value="HTH_MarR-typ"/>
</dbReference>
<dbReference type="InterPro" id="IPR052526">
    <property type="entry name" value="HTH-type_Bedaq_tolerance"/>
</dbReference>
<keyword evidence="3" id="KW-1185">Reference proteome</keyword>
<dbReference type="PANTHER" id="PTHR39515:SF2">
    <property type="entry name" value="HTH-TYPE TRANSCRIPTIONAL REGULATOR RV0880"/>
    <property type="match status" value="1"/>
</dbReference>
<proteinExistence type="predicted"/>